<reference evidence="2 3" key="1">
    <citation type="journal article" date="2013" name="PLoS ONE">
        <title>Identification and characterization of three novel lipases belonging to families II and V from Anaerovibrio lipolyticus 5ST.</title>
        <authorList>
            <person name="Prive F."/>
            <person name="Kaderbhai N.N."/>
            <person name="Girdwood S."/>
            <person name="Worgan H.J."/>
            <person name="Pinloche E."/>
            <person name="Scollan N.D."/>
            <person name="Huws S.A."/>
            <person name="Newbold C.J."/>
        </authorList>
    </citation>
    <scope>NUCLEOTIDE SEQUENCE [LARGE SCALE GENOMIC DNA]</scope>
    <source>
        <strain evidence="2 3">5S</strain>
    </source>
</reference>
<dbReference type="EMBL" id="JSCE01000161">
    <property type="protein sequence ID" value="KHM51908.1"/>
    <property type="molecule type" value="Genomic_DNA"/>
</dbReference>
<dbReference type="RefSeq" id="WP_039208863.1">
    <property type="nucleotide sequence ID" value="NZ_JSCE01000161.1"/>
</dbReference>
<proteinExistence type="predicted"/>
<sequence>MSEINKTTKMIEKLEDQIRKCKRENVILSSVIDNTKGKKHHYQLVEAGRIFEDLGILEQYDKAKVTQLLRDNLELIVIKNED</sequence>
<evidence type="ECO:0000256" key="1">
    <source>
        <dbReference type="SAM" id="Coils"/>
    </source>
</evidence>
<protein>
    <submittedName>
        <fullName evidence="2">Uncharacterized protein</fullName>
    </submittedName>
</protein>
<dbReference type="STRING" id="82374.NZ47_07915"/>
<feature type="coiled-coil region" evidence="1">
    <location>
        <begin position="4"/>
        <end position="31"/>
    </location>
</feature>
<dbReference type="AlphaFoldDB" id="A0A0B2JYT2"/>
<gene>
    <name evidence="2" type="ORF">NZ47_07915</name>
</gene>
<accession>A0A0B2JYT2</accession>
<evidence type="ECO:0000313" key="2">
    <source>
        <dbReference type="EMBL" id="KHM51908.1"/>
    </source>
</evidence>
<comment type="caution">
    <text evidence="2">The sequence shown here is derived from an EMBL/GenBank/DDBJ whole genome shotgun (WGS) entry which is preliminary data.</text>
</comment>
<evidence type="ECO:0000313" key="3">
    <source>
        <dbReference type="Proteomes" id="UP000030993"/>
    </source>
</evidence>
<keyword evidence="3" id="KW-1185">Reference proteome</keyword>
<organism evidence="2 3">
    <name type="scientific">Anaerovibrio lipolyticus</name>
    <dbReference type="NCBI Taxonomy" id="82374"/>
    <lineage>
        <taxon>Bacteria</taxon>
        <taxon>Bacillati</taxon>
        <taxon>Bacillota</taxon>
        <taxon>Negativicutes</taxon>
        <taxon>Selenomonadales</taxon>
        <taxon>Selenomonadaceae</taxon>
        <taxon>Anaerovibrio</taxon>
    </lineage>
</organism>
<name>A0A0B2JYT2_9FIRM</name>
<keyword evidence="1" id="KW-0175">Coiled coil</keyword>
<dbReference type="Proteomes" id="UP000030993">
    <property type="component" value="Unassembled WGS sequence"/>
</dbReference>